<dbReference type="EMBL" id="CP075150">
    <property type="protein sequence ID" value="UTX43073.1"/>
    <property type="molecule type" value="Genomic_DNA"/>
</dbReference>
<proteinExistence type="predicted"/>
<dbReference type="EMBL" id="CP075150">
    <property type="protein sequence ID" value="UTX42879.1"/>
    <property type="molecule type" value="Genomic_DNA"/>
</dbReference>
<dbReference type="AlphaFoldDB" id="A0A9Q9F7X0"/>
<sequence>MTLNIGQEISGATVKGLASKKLGNILHSLEISLPSVEGIFSGDSSLDQIMNSMEEDEASLKLKAKVLKTFGDVLSKVRSMRSKLDKKLDSFHTYKISGTDLRSYASGDSLELLIAGARKILKETDALERYLKEAEKILDMIVNVRDAETTKDPGEDLAIESLNTFITEVRDLLNGTKSDLEKLEFPENVSYLVEKYSYGGMIGGQKGLEMNDVCVGLAIVVAVSTAISWSGGGGYECVRVSGCDREID</sequence>
<accession>A0A9Q9F7X0</accession>
<name>A0A9Q9F7X0_ENCHE</name>
<organism evidence="1 4">
    <name type="scientific">Encephalitozoon hellem</name>
    <name type="common">Microsporidian parasite</name>
    <dbReference type="NCBI Taxonomy" id="27973"/>
    <lineage>
        <taxon>Eukaryota</taxon>
        <taxon>Fungi</taxon>
        <taxon>Fungi incertae sedis</taxon>
        <taxon>Microsporidia</taxon>
        <taxon>Unikaryonidae</taxon>
        <taxon>Encephalitozoon</taxon>
    </lineage>
</organism>
<dbReference type="Proteomes" id="UP001059546">
    <property type="component" value="Chromosome IX"/>
</dbReference>
<evidence type="ECO:0000313" key="4">
    <source>
        <dbReference type="Proteomes" id="UP001059546"/>
    </source>
</evidence>
<evidence type="ECO:0000313" key="1">
    <source>
        <dbReference type="EMBL" id="UTX42879.1"/>
    </source>
</evidence>
<reference evidence="1" key="1">
    <citation type="submission" date="2021-05" db="EMBL/GenBank/DDBJ databases">
        <title>Encephalitozoon hellem ATCC 50604 Complete Genome.</title>
        <authorList>
            <person name="Mascarenhas dos Santos A.C."/>
            <person name="Julian A.T."/>
            <person name="Pombert J.-F."/>
        </authorList>
    </citation>
    <scope>NUCLEOTIDE SEQUENCE</scope>
    <source>
        <strain evidence="1">ATCC 50604</strain>
    </source>
</reference>
<protein>
    <submittedName>
        <fullName evidence="1">Uncharacterized protein</fullName>
    </submittedName>
</protein>
<dbReference type="EMBL" id="CP075155">
    <property type="protein sequence ID" value="UTX43897.1"/>
    <property type="molecule type" value="Genomic_DNA"/>
</dbReference>
<gene>
    <name evidence="1" type="ORF">GPU96_04g06070</name>
    <name evidence="2" type="ORF">GPU96_04g08080</name>
    <name evidence="3" type="ORF">GPU96_09g16770</name>
</gene>
<evidence type="ECO:0000313" key="2">
    <source>
        <dbReference type="EMBL" id="UTX43073.1"/>
    </source>
</evidence>
<evidence type="ECO:0000313" key="3">
    <source>
        <dbReference type="EMBL" id="UTX43897.1"/>
    </source>
</evidence>
<dbReference type="Proteomes" id="UP001059546">
    <property type="component" value="Chromosome IV"/>
</dbReference>